<dbReference type="PRINTS" id="PR00080">
    <property type="entry name" value="SDRFAMILY"/>
</dbReference>
<protein>
    <submittedName>
        <fullName evidence="3">NAD(P)-dependent dehydrogenase, short-chain alcohol dehydrogenase family</fullName>
    </submittedName>
</protein>
<gene>
    <name evidence="3" type="ORF">SAMN05660209_04366</name>
</gene>
<dbReference type="PANTHER" id="PTHR24321:SF8">
    <property type="entry name" value="ESTRADIOL 17-BETA-DEHYDROGENASE 8-RELATED"/>
    <property type="match status" value="1"/>
</dbReference>
<dbReference type="STRING" id="1137993.SAMN05660209_04366"/>
<dbReference type="InterPro" id="IPR002347">
    <property type="entry name" value="SDR_fam"/>
</dbReference>
<name>A0A1H3PK74_9ACTN</name>
<proteinExistence type="inferred from homology"/>
<dbReference type="Proteomes" id="UP000198921">
    <property type="component" value="Unassembled WGS sequence"/>
</dbReference>
<dbReference type="Gene3D" id="3.40.50.720">
    <property type="entry name" value="NAD(P)-binding Rossmann-like Domain"/>
    <property type="match status" value="1"/>
</dbReference>
<dbReference type="RefSeq" id="WP_091160893.1">
    <property type="nucleotide sequence ID" value="NZ_FNOT01000016.1"/>
</dbReference>
<keyword evidence="4" id="KW-1185">Reference proteome</keyword>
<evidence type="ECO:0000256" key="1">
    <source>
        <dbReference type="ARBA" id="ARBA00006484"/>
    </source>
</evidence>
<dbReference type="PRINTS" id="PR00081">
    <property type="entry name" value="GDHRDH"/>
</dbReference>
<reference evidence="4" key="1">
    <citation type="submission" date="2016-10" db="EMBL/GenBank/DDBJ databases">
        <authorList>
            <person name="Varghese N."/>
            <person name="Submissions S."/>
        </authorList>
    </citation>
    <scope>NUCLEOTIDE SEQUENCE [LARGE SCALE GENOMIC DNA]</scope>
    <source>
        <strain evidence="4">DSM 45422</strain>
    </source>
</reference>
<organism evidence="3 4">
    <name type="scientific">Geodermatophilus africanus</name>
    <dbReference type="NCBI Taxonomy" id="1137993"/>
    <lineage>
        <taxon>Bacteria</taxon>
        <taxon>Bacillati</taxon>
        <taxon>Actinomycetota</taxon>
        <taxon>Actinomycetes</taxon>
        <taxon>Geodermatophilales</taxon>
        <taxon>Geodermatophilaceae</taxon>
        <taxon>Geodermatophilus</taxon>
    </lineage>
</organism>
<evidence type="ECO:0000313" key="4">
    <source>
        <dbReference type="Proteomes" id="UP000198921"/>
    </source>
</evidence>
<dbReference type="InterPro" id="IPR020904">
    <property type="entry name" value="Sc_DH/Rdtase_CS"/>
</dbReference>
<dbReference type="AlphaFoldDB" id="A0A1H3PK74"/>
<dbReference type="InterPro" id="IPR036291">
    <property type="entry name" value="NAD(P)-bd_dom_sf"/>
</dbReference>
<dbReference type="EMBL" id="FNOT01000016">
    <property type="protein sequence ID" value="SDZ01451.1"/>
    <property type="molecule type" value="Genomic_DNA"/>
</dbReference>
<comment type="similarity">
    <text evidence="1">Belongs to the short-chain dehydrogenases/reductases (SDR) family.</text>
</comment>
<dbReference type="CDD" id="cd05233">
    <property type="entry name" value="SDR_c"/>
    <property type="match status" value="1"/>
</dbReference>
<dbReference type="FunFam" id="3.40.50.720:FF:000084">
    <property type="entry name" value="Short-chain dehydrogenase reductase"/>
    <property type="match status" value="1"/>
</dbReference>
<accession>A0A1H3PK74</accession>
<dbReference type="PROSITE" id="PS00061">
    <property type="entry name" value="ADH_SHORT"/>
    <property type="match status" value="1"/>
</dbReference>
<dbReference type="GO" id="GO:0016491">
    <property type="term" value="F:oxidoreductase activity"/>
    <property type="evidence" value="ECO:0007669"/>
    <property type="project" value="UniProtKB-KW"/>
</dbReference>
<dbReference type="SUPFAM" id="SSF51735">
    <property type="entry name" value="NAD(P)-binding Rossmann-fold domains"/>
    <property type="match status" value="1"/>
</dbReference>
<dbReference type="Pfam" id="PF13561">
    <property type="entry name" value="adh_short_C2"/>
    <property type="match status" value="1"/>
</dbReference>
<dbReference type="PANTHER" id="PTHR24321">
    <property type="entry name" value="DEHYDROGENASES, SHORT CHAIN"/>
    <property type="match status" value="1"/>
</dbReference>
<evidence type="ECO:0000256" key="2">
    <source>
        <dbReference type="ARBA" id="ARBA00023002"/>
    </source>
</evidence>
<evidence type="ECO:0000313" key="3">
    <source>
        <dbReference type="EMBL" id="SDZ01451.1"/>
    </source>
</evidence>
<sequence length="263" mass="26771">MTRTSAAGGGGSASLAGEVAFVTGAGSGIGRSCAVALAARGATVMVTDISEAAAREVAAVTGQPDNFRRLDVSDPRGVEAAVADTVDRLGPLTVAVNNAGVGVPTPYRTAEVSDEEWRRVLSVNLDGVFHCVRAEVEAMLRNPERGRRGRGSIVNMGSVGSLVGLAGAVTYTSAKHAVLGLTKATAAEYARDGIRVNLVTPGYVDTAISPRTDEEKAALGARHPMGRLAAPEEIAGAVCFLASADASFVTGAHYSVDGGFTSV</sequence>
<keyword evidence="2" id="KW-0560">Oxidoreductase</keyword>
<dbReference type="OrthoDB" id="7064009at2"/>